<dbReference type="InterPro" id="IPR001680">
    <property type="entry name" value="WD40_rpt"/>
</dbReference>
<dbReference type="SUPFAM" id="SSF50978">
    <property type="entry name" value="WD40 repeat-like"/>
    <property type="match status" value="1"/>
</dbReference>
<dbReference type="EMBL" id="KZ819603">
    <property type="protein sequence ID" value="PWN36388.1"/>
    <property type="molecule type" value="Genomic_DNA"/>
</dbReference>
<keyword evidence="4 12" id="KW-0678">Repressor</keyword>
<dbReference type="InterPro" id="IPR019775">
    <property type="entry name" value="WD40_repeat_CS"/>
</dbReference>
<dbReference type="PANTHER" id="PTHR13831">
    <property type="entry name" value="MEMBER OF THE HIR1 FAMILY OF WD-REPEAT PROTEINS"/>
    <property type="match status" value="1"/>
</dbReference>
<evidence type="ECO:0000313" key="16">
    <source>
        <dbReference type="EMBL" id="PWN36388.1"/>
    </source>
</evidence>
<evidence type="ECO:0000259" key="14">
    <source>
        <dbReference type="Pfam" id="PF07569"/>
    </source>
</evidence>
<feature type="domain" description="Protein HIRA-like C-terminal" evidence="14">
    <location>
        <begin position="601"/>
        <end position="823"/>
    </location>
</feature>
<dbReference type="GO" id="GO:0031491">
    <property type="term" value="F:nucleosome binding"/>
    <property type="evidence" value="ECO:0007669"/>
    <property type="project" value="TreeGrafter"/>
</dbReference>
<dbReference type="Pfam" id="PF24105">
    <property type="entry name" value="Beta-prop_CAF1B_HIR1"/>
    <property type="match status" value="1"/>
</dbReference>
<feature type="repeat" description="WD" evidence="11">
    <location>
        <begin position="22"/>
        <end position="56"/>
    </location>
</feature>
<comment type="similarity">
    <text evidence="3 12">Belongs to the WD repeat HIR1 family.</text>
</comment>
<dbReference type="Gene3D" id="2.130.10.10">
    <property type="entry name" value="YVTN repeat-like/Quinoprotein amine dehydrogenase"/>
    <property type="match status" value="2"/>
</dbReference>
<feature type="domain" description="CAF1B/HIR1 beta-propeller" evidence="15">
    <location>
        <begin position="10"/>
        <end position="324"/>
    </location>
</feature>
<evidence type="ECO:0000256" key="2">
    <source>
        <dbReference type="ARBA" id="ARBA00004123"/>
    </source>
</evidence>
<dbReference type="InParanoid" id="A0A316VH78"/>
<feature type="compositionally biased region" description="Polar residues" evidence="13">
    <location>
        <begin position="351"/>
        <end position="367"/>
    </location>
</feature>
<dbReference type="InterPro" id="IPR011044">
    <property type="entry name" value="Quino_amine_DH_bsu"/>
</dbReference>
<dbReference type="Proteomes" id="UP000245771">
    <property type="component" value="Unassembled WGS sequence"/>
</dbReference>
<evidence type="ECO:0000256" key="11">
    <source>
        <dbReference type="PROSITE-ProRule" id="PRU00221"/>
    </source>
</evidence>
<evidence type="ECO:0000256" key="5">
    <source>
        <dbReference type="ARBA" id="ARBA00022574"/>
    </source>
</evidence>
<evidence type="ECO:0000256" key="12">
    <source>
        <dbReference type="RuleBase" id="RU364014"/>
    </source>
</evidence>
<dbReference type="SMART" id="SM00320">
    <property type="entry name" value="WD40"/>
    <property type="match status" value="5"/>
</dbReference>
<dbReference type="GO" id="GO:0006355">
    <property type="term" value="P:regulation of DNA-templated transcription"/>
    <property type="evidence" value="ECO:0007669"/>
    <property type="project" value="InterPro"/>
</dbReference>
<evidence type="ECO:0000256" key="6">
    <source>
        <dbReference type="ARBA" id="ARBA00022737"/>
    </source>
</evidence>
<evidence type="ECO:0000256" key="13">
    <source>
        <dbReference type="SAM" id="MobiDB-lite"/>
    </source>
</evidence>
<dbReference type="GO" id="GO:0000417">
    <property type="term" value="C:HIR complex"/>
    <property type="evidence" value="ECO:0007669"/>
    <property type="project" value="TreeGrafter"/>
</dbReference>
<dbReference type="PROSITE" id="PS50294">
    <property type="entry name" value="WD_REPEATS_REGION"/>
    <property type="match status" value="3"/>
</dbReference>
<dbReference type="InterPro" id="IPR019015">
    <property type="entry name" value="HIRA_B_motif"/>
</dbReference>
<dbReference type="PANTHER" id="PTHR13831:SF0">
    <property type="entry name" value="PROTEIN HIRA"/>
    <property type="match status" value="1"/>
</dbReference>
<keyword evidence="6 12" id="KW-0677">Repeat</keyword>
<keyword evidence="9 12" id="KW-0804">Transcription</keyword>
<keyword evidence="8 12" id="KW-0805">Transcription regulation</keyword>
<dbReference type="PROSITE" id="PS00678">
    <property type="entry name" value="WD_REPEATS_1"/>
    <property type="match status" value="1"/>
</dbReference>
<dbReference type="GO" id="GO:0006351">
    <property type="term" value="P:DNA-templated transcription"/>
    <property type="evidence" value="ECO:0007669"/>
    <property type="project" value="InterPro"/>
</dbReference>
<keyword evidence="17" id="KW-1185">Reference proteome</keyword>
<protein>
    <recommendedName>
        <fullName evidence="12">Protein HIR</fullName>
    </recommendedName>
</protein>
<feature type="region of interest" description="Disordered" evidence="13">
    <location>
        <begin position="462"/>
        <end position="501"/>
    </location>
</feature>
<evidence type="ECO:0000256" key="3">
    <source>
        <dbReference type="ARBA" id="ARBA00007306"/>
    </source>
</evidence>
<sequence>MFTLMAVVLQQQKNANRLLSAMSRHTGSVLCVRWSPSGRFLASGSDDTICLIWELDPTGLGGGTFGSFGSREDEANVESWRPHRRLAGHESDVVDLAWSTDKEDSYLATVGLDSRVMVWSGPRNGPGSFERVRVITGHQGFVKGVVWDPIGRYLATASDDKTMKFWQVGGDWSLQKTVSKPFETSRSTFFRRSSWSPDGVHVLAANAMVSGSVFVANVIDTEDWKSDVSLVGHENAVAVTAFSPQLVYDKGEDGQDCLTTLMALGSLDQSLSVWLAGHRRPICVARDLFQLQVMDLSWSSDGMTLYACSADGYIACVKFTADDLQVAPESELQKSRDRMGFAEHQRKFRASRSSGQSMNGVNGTSHGTADRPNMLVPRKAGVPRAALTPAVPTPVSSQTSRLTQQITLTRDGKRRIRPTLLNGSQSTDHSYPYGGLSSVDSNLSSSSVVEVDPASFPLRGAKRTASASYGDQDDLQTPSTKRIKDVGRTLGGNLTREQAGPSTLLRSDVHALLASMGAGKVLPSPAVLSSFKREESVGTIEVRNFEAARPTEIYYFDANSEGRASWMDFSNSAAIAATVSDKFSAIGFEDGSVVVYSPKGRILANMHIETTCHKMESQKDFLVIITSQGQLRRWNVNTNKEVHRPISILSLYASKVGHLQEDEIAHFWVHFNGIPIIIMRSEKAYALDPERMAWTLISSGWFADCSPVWEGRTRARGASIDANSGTGSTPSSRRDTVRRIESTINDMVIIQRSETGIQPSVKPPQDRLEEFDVAITLKHLEARFNAAALLDSPSEYKLHLTSYAKKLGDEGIRNQAEELCRSLIGPLYYNPNEQPTWKSTVCGLQKREVLVEVLRSMSKGRLLLGLVEQYHKHLKDIQQSW</sequence>
<evidence type="ECO:0000256" key="9">
    <source>
        <dbReference type="ARBA" id="ARBA00023163"/>
    </source>
</evidence>
<dbReference type="GeneID" id="37020751"/>
<reference evidence="16 17" key="1">
    <citation type="journal article" date="2018" name="Mol. Biol. Evol.">
        <title>Broad Genomic Sampling Reveals a Smut Pathogenic Ancestry of the Fungal Clade Ustilaginomycotina.</title>
        <authorList>
            <person name="Kijpornyongpan T."/>
            <person name="Mondo S.J."/>
            <person name="Barry K."/>
            <person name="Sandor L."/>
            <person name="Lee J."/>
            <person name="Lipzen A."/>
            <person name="Pangilinan J."/>
            <person name="LaButti K."/>
            <person name="Hainaut M."/>
            <person name="Henrissat B."/>
            <person name="Grigoriev I.V."/>
            <person name="Spatafora J.W."/>
            <person name="Aime M.C."/>
        </authorList>
    </citation>
    <scope>NUCLEOTIDE SEQUENCE [LARGE SCALE GENOMIC DNA]</scope>
    <source>
        <strain evidence="16 17">MCA 3882</strain>
    </source>
</reference>
<evidence type="ECO:0000256" key="4">
    <source>
        <dbReference type="ARBA" id="ARBA00022491"/>
    </source>
</evidence>
<evidence type="ECO:0000256" key="1">
    <source>
        <dbReference type="ARBA" id="ARBA00002677"/>
    </source>
</evidence>
<dbReference type="PROSITE" id="PS50082">
    <property type="entry name" value="WD_REPEATS_2"/>
    <property type="match status" value="3"/>
</dbReference>
<dbReference type="Pfam" id="PF07569">
    <property type="entry name" value="Hira"/>
    <property type="match status" value="1"/>
</dbReference>
<feature type="region of interest" description="Disordered" evidence="13">
    <location>
        <begin position="347"/>
        <end position="374"/>
    </location>
</feature>
<evidence type="ECO:0000259" key="15">
    <source>
        <dbReference type="Pfam" id="PF24105"/>
    </source>
</evidence>
<keyword evidence="7 12" id="KW-0156">Chromatin regulator</keyword>
<name>A0A316VH78_9BASI</name>
<feature type="repeat" description="WD" evidence="11">
    <location>
        <begin position="135"/>
        <end position="168"/>
    </location>
</feature>
<dbReference type="InterPro" id="IPR015943">
    <property type="entry name" value="WD40/YVTN_repeat-like_dom_sf"/>
</dbReference>
<dbReference type="GO" id="GO:0006338">
    <property type="term" value="P:chromatin remodeling"/>
    <property type="evidence" value="ECO:0007669"/>
    <property type="project" value="InterPro"/>
</dbReference>
<dbReference type="InterPro" id="IPR036322">
    <property type="entry name" value="WD40_repeat_dom_sf"/>
</dbReference>
<dbReference type="AlphaFoldDB" id="A0A316VH78"/>
<gene>
    <name evidence="16" type="ORF">FA14DRAFT_161121</name>
</gene>
<evidence type="ECO:0000256" key="10">
    <source>
        <dbReference type="ARBA" id="ARBA00023242"/>
    </source>
</evidence>
<dbReference type="FunCoup" id="A0A316VH78">
    <property type="interactions" value="342"/>
</dbReference>
<feature type="repeat" description="WD" evidence="11">
    <location>
        <begin position="86"/>
        <end position="120"/>
    </location>
</feature>
<dbReference type="Pfam" id="PF09453">
    <property type="entry name" value="HIRA_B"/>
    <property type="match status" value="1"/>
</dbReference>
<comment type="subcellular location">
    <subcellularLocation>
        <location evidence="2 12">Nucleus</location>
    </subcellularLocation>
</comment>
<dbReference type="InterPro" id="IPR055410">
    <property type="entry name" value="Beta-prop_CAF1B_HIR1"/>
</dbReference>
<dbReference type="GO" id="GO:0000785">
    <property type="term" value="C:chromatin"/>
    <property type="evidence" value="ECO:0007669"/>
    <property type="project" value="TreeGrafter"/>
</dbReference>
<accession>A0A316VH78</accession>
<dbReference type="InterPro" id="IPR011494">
    <property type="entry name" value="HIRA-like_C"/>
</dbReference>
<keyword evidence="5 11" id="KW-0853">WD repeat</keyword>
<dbReference type="OrthoDB" id="1741719at2759"/>
<dbReference type="STRING" id="1280837.A0A316VH78"/>
<keyword evidence="10 12" id="KW-0539">Nucleus</keyword>
<comment type="function">
    <text evidence="1 12">Required for replication-independent chromatin assembly and for the periodic repression of histone gene transcription during the cell cycle.</text>
</comment>
<evidence type="ECO:0000313" key="17">
    <source>
        <dbReference type="Proteomes" id="UP000245771"/>
    </source>
</evidence>
<dbReference type="SUPFAM" id="SSF50969">
    <property type="entry name" value="YVTN repeat-like/Quinoprotein amine dehydrogenase"/>
    <property type="match status" value="1"/>
</dbReference>
<dbReference type="InterPro" id="IPR031120">
    <property type="entry name" value="HIR1-like"/>
</dbReference>
<evidence type="ECO:0000256" key="8">
    <source>
        <dbReference type="ARBA" id="ARBA00023015"/>
    </source>
</evidence>
<dbReference type="GO" id="GO:0005634">
    <property type="term" value="C:nucleus"/>
    <property type="evidence" value="ECO:0007669"/>
    <property type="project" value="UniProtKB-SubCell"/>
</dbReference>
<evidence type="ECO:0000256" key="7">
    <source>
        <dbReference type="ARBA" id="ARBA00022853"/>
    </source>
</evidence>
<proteinExistence type="inferred from homology"/>
<feature type="compositionally biased region" description="Polar residues" evidence="13">
    <location>
        <begin position="465"/>
        <end position="480"/>
    </location>
</feature>
<organism evidence="16 17">
    <name type="scientific">Meira miltonrushii</name>
    <dbReference type="NCBI Taxonomy" id="1280837"/>
    <lineage>
        <taxon>Eukaryota</taxon>
        <taxon>Fungi</taxon>
        <taxon>Dikarya</taxon>
        <taxon>Basidiomycota</taxon>
        <taxon>Ustilaginomycotina</taxon>
        <taxon>Exobasidiomycetes</taxon>
        <taxon>Exobasidiales</taxon>
        <taxon>Brachybasidiaceae</taxon>
        <taxon>Meira</taxon>
    </lineage>
</organism>
<dbReference type="RefSeq" id="XP_025356690.1">
    <property type="nucleotide sequence ID" value="XM_025498970.1"/>
</dbReference>